<sequence>MREFASFNTLRIIVSAIAVLGCLGLAAVVPSVADGATKTTVLASNTPWG</sequence>
<evidence type="ECO:0000313" key="1">
    <source>
        <dbReference type="EMBL" id="MFB9676274.1"/>
    </source>
</evidence>
<evidence type="ECO:0000313" key="2">
    <source>
        <dbReference type="Proteomes" id="UP001589610"/>
    </source>
</evidence>
<organism evidence="1 2">
    <name type="scientific">Streptosporangium vulgare</name>
    <dbReference type="NCBI Taxonomy" id="46190"/>
    <lineage>
        <taxon>Bacteria</taxon>
        <taxon>Bacillati</taxon>
        <taxon>Actinomycetota</taxon>
        <taxon>Actinomycetes</taxon>
        <taxon>Streptosporangiales</taxon>
        <taxon>Streptosporangiaceae</taxon>
        <taxon>Streptosporangium</taxon>
    </lineage>
</organism>
<dbReference type="PROSITE" id="PS51257">
    <property type="entry name" value="PROKAR_LIPOPROTEIN"/>
    <property type="match status" value="1"/>
</dbReference>
<reference evidence="1 2" key="1">
    <citation type="submission" date="2024-09" db="EMBL/GenBank/DDBJ databases">
        <authorList>
            <person name="Sun Q."/>
            <person name="Mori K."/>
        </authorList>
    </citation>
    <scope>NUCLEOTIDE SEQUENCE [LARGE SCALE GENOMIC DNA]</scope>
    <source>
        <strain evidence="1 2">JCM 3028</strain>
    </source>
</reference>
<dbReference type="Proteomes" id="UP001589610">
    <property type="component" value="Unassembled WGS sequence"/>
</dbReference>
<protein>
    <submittedName>
        <fullName evidence="1">Uncharacterized protein</fullName>
    </submittedName>
</protein>
<name>A0ABV5TB12_9ACTN</name>
<dbReference type="RefSeq" id="WP_344748400.1">
    <property type="nucleotide sequence ID" value="NZ_BAAAWW010000157.1"/>
</dbReference>
<comment type="caution">
    <text evidence="1">The sequence shown here is derived from an EMBL/GenBank/DDBJ whole genome shotgun (WGS) entry which is preliminary data.</text>
</comment>
<accession>A0ABV5TB12</accession>
<keyword evidence="2" id="KW-1185">Reference proteome</keyword>
<gene>
    <name evidence="1" type="ORF">ACFFRH_12320</name>
</gene>
<dbReference type="EMBL" id="JBHMBS010000005">
    <property type="protein sequence ID" value="MFB9676274.1"/>
    <property type="molecule type" value="Genomic_DNA"/>
</dbReference>
<proteinExistence type="predicted"/>